<reference evidence="5 6" key="1">
    <citation type="submission" date="2018-09" db="EMBL/GenBank/DDBJ databases">
        <title>Arachidicoccus sp. nov., a bacterium isolated from soil.</title>
        <authorList>
            <person name="Weon H.-Y."/>
            <person name="Kwon S.-W."/>
            <person name="Lee S.A."/>
        </authorList>
    </citation>
    <scope>NUCLEOTIDE SEQUENCE [LARGE SCALE GENOMIC DNA]</scope>
    <source>
        <strain evidence="5 6">KIS59-12</strain>
    </source>
</reference>
<dbReference type="GO" id="GO:0015930">
    <property type="term" value="F:glutamate synthase activity"/>
    <property type="evidence" value="ECO:0007669"/>
    <property type="project" value="InterPro"/>
</dbReference>
<dbReference type="PIRSF" id="PIRSF006429">
    <property type="entry name" value="GOGAT_lg_2"/>
    <property type="match status" value="1"/>
</dbReference>
<feature type="domain" description="Glutamate synthase" evidence="4">
    <location>
        <begin position="152"/>
        <end position="469"/>
    </location>
</feature>
<dbReference type="InterPro" id="IPR024188">
    <property type="entry name" value="GltB"/>
</dbReference>
<keyword evidence="6" id="KW-1185">Reference proteome</keyword>
<evidence type="ECO:0000313" key="5">
    <source>
        <dbReference type="EMBL" id="AYD46860.1"/>
    </source>
</evidence>
<dbReference type="GO" id="GO:0006537">
    <property type="term" value="P:glutamate biosynthetic process"/>
    <property type="evidence" value="ECO:0007669"/>
    <property type="project" value="InterPro"/>
</dbReference>
<organism evidence="5 6">
    <name type="scientific">Arachidicoccus soli</name>
    <dbReference type="NCBI Taxonomy" id="2341117"/>
    <lineage>
        <taxon>Bacteria</taxon>
        <taxon>Pseudomonadati</taxon>
        <taxon>Bacteroidota</taxon>
        <taxon>Chitinophagia</taxon>
        <taxon>Chitinophagales</taxon>
        <taxon>Chitinophagaceae</taxon>
        <taxon>Arachidicoccus</taxon>
    </lineage>
</organism>
<feature type="transmembrane region" description="Helical" evidence="3">
    <location>
        <begin position="29"/>
        <end position="47"/>
    </location>
</feature>
<evidence type="ECO:0000313" key="6">
    <source>
        <dbReference type="Proteomes" id="UP000266118"/>
    </source>
</evidence>
<dbReference type="Gene3D" id="3.20.20.70">
    <property type="entry name" value="Aldolase class I"/>
    <property type="match status" value="1"/>
</dbReference>
<dbReference type="AlphaFoldDB" id="A0A386HMV8"/>
<keyword evidence="3" id="KW-0472">Membrane</keyword>
<keyword evidence="3" id="KW-1133">Transmembrane helix</keyword>
<dbReference type="EMBL" id="CP032489">
    <property type="protein sequence ID" value="AYD46860.1"/>
    <property type="molecule type" value="Genomic_DNA"/>
</dbReference>
<dbReference type="SUPFAM" id="SSF51395">
    <property type="entry name" value="FMN-linked oxidoreductases"/>
    <property type="match status" value="1"/>
</dbReference>
<dbReference type="PANTHER" id="PTHR43819:SF1">
    <property type="entry name" value="ARCHAEAL-TYPE GLUTAMATE SYNTHASE [NADPH]"/>
    <property type="match status" value="1"/>
</dbReference>
<gene>
    <name evidence="5" type="ORF">D6B99_04065</name>
</gene>
<dbReference type="RefSeq" id="WP_119985359.1">
    <property type="nucleotide sequence ID" value="NZ_CP032489.1"/>
</dbReference>
<dbReference type="KEGG" id="ark:D6B99_04065"/>
<comment type="similarity">
    <text evidence="1 2">Belongs to the glutamate synthase family.</text>
</comment>
<sequence>MSKKTFFIACILAIGLIAVLMFVADINWIWLSVIIVPLIALGIYDLVQKKNSVLRNFPIIGHMRYLLKDIGPELHQYFVEDNTDGTPFNANKRNYVESHATKNLENHPFGTELNIYKENYDWMEHSIYAAEKLKAVPRVNICGSSCQQPYSASIFNISAMSFGALSPNAIEALNLAAKEGNFFHDTGEGGISKYHRKGGDLVWEIGTAYFGCRTKDGHFDAKQFQEKANWPEVKMIEIKISQGAKPGHGGVLPAAKNNQEIADIRGIEPNKDVISPPSHTTFSNAKELCLWIQQLRELSGGKPVGFKLCIGSQQEFIDICEQMLATGIKADFITVDGAEGGTGAAPIDFSDSVGMPWEPALVFVCDTLKKFGLREEIKIITATKIISAFDIFKALCLGADICNSARGMMFALGCIQSLKCHTNACPTGVATQKDSLVRGLVPEEKWKRVKNYHQETLNDFLDLLAASGCNKLSQLNRKMIHKQMGIEEKTFSEIYETKYV</sequence>
<dbReference type="OrthoDB" id="9758182at2"/>
<evidence type="ECO:0000256" key="3">
    <source>
        <dbReference type="SAM" id="Phobius"/>
    </source>
</evidence>
<evidence type="ECO:0000256" key="2">
    <source>
        <dbReference type="PIRNR" id="PIRNR006429"/>
    </source>
</evidence>
<evidence type="ECO:0000259" key="4">
    <source>
        <dbReference type="Pfam" id="PF01645"/>
    </source>
</evidence>
<keyword evidence="3" id="KW-0812">Transmembrane</keyword>
<proteinExistence type="inferred from homology"/>
<dbReference type="CDD" id="cd02808">
    <property type="entry name" value="GltS_FMN"/>
    <property type="match status" value="1"/>
</dbReference>
<name>A0A386HMV8_9BACT</name>
<accession>A0A386HMV8</accession>
<dbReference type="InterPro" id="IPR002932">
    <property type="entry name" value="Glu_synthdom"/>
</dbReference>
<dbReference type="InterPro" id="IPR013785">
    <property type="entry name" value="Aldolase_TIM"/>
</dbReference>
<dbReference type="Pfam" id="PF01645">
    <property type="entry name" value="Glu_synthase"/>
    <property type="match status" value="1"/>
</dbReference>
<feature type="transmembrane region" description="Helical" evidence="3">
    <location>
        <begin position="5"/>
        <end position="23"/>
    </location>
</feature>
<evidence type="ECO:0000256" key="1">
    <source>
        <dbReference type="ARBA" id="ARBA00009716"/>
    </source>
</evidence>
<dbReference type="PANTHER" id="PTHR43819">
    <property type="entry name" value="ARCHAEAL-TYPE GLUTAMATE SYNTHASE [NADPH]"/>
    <property type="match status" value="1"/>
</dbReference>
<dbReference type="Proteomes" id="UP000266118">
    <property type="component" value="Chromosome"/>
</dbReference>
<protein>
    <submittedName>
        <fullName evidence="5">FMN-binding glutamate synthase family protein</fullName>
    </submittedName>
</protein>